<protein>
    <recommendedName>
        <fullName evidence="3">Asparagine synthetase domain-containing protein</fullName>
    </recommendedName>
</protein>
<keyword evidence="2" id="KW-0067">ATP-binding</keyword>
<proteinExistence type="predicted"/>
<dbReference type="Gene3D" id="3.40.50.620">
    <property type="entry name" value="HUPs"/>
    <property type="match status" value="1"/>
</dbReference>
<evidence type="ECO:0000313" key="5">
    <source>
        <dbReference type="Proteomes" id="UP001061958"/>
    </source>
</evidence>
<name>A0A9C7UTD0_9RHOD</name>
<feature type="domain" description="Asparagine synthetase" evidence="3">
    <location>
        <begin position="21"/>
        <end position="149"/>
    </location>
</feature>
<dbReference type="Proteomes" id="UP001061958">
    <property type="component" value="Unassembled WGS sequence"/>
</dbReference>
<reference evidence="4" key="1">
    <citation type="journal article" date="2022" name="Proc. Natl. Acad. Sci. U.S.A.">
        <title>Life cycle and functional genomics of the unicellular red alga Galdieria for elucidating algal and plant evolution and industrial use.</title>
        <authorList>
            <person name="Hirooka S."/>
            <person name="Itabashi T."/>
            <person name="Ichinose T.M."/>
            <person name="Onuma R."/>
            <person name="Fujiwara T."/>
            <person name="Yamashita S."/>
            <person name="Jong L.W."/>
            <person name="Tomita R."/>
            <person name="Iwane A.H."/>
            <person name="Miyagishima S.Y."/>
        </authorList>
    </citation>
    <scope>NUCLEOTIDE SEQUENCE</scope>
    <source>
        <strain evidence="4">NBRC 102759</strain>
    </source>
</reference>
<dbReference type="InterPro" id="IPR001962">
    <property type="entry name" value="Asn_synthase"/>
</dbReference>
<dbReference type="GO" id="GO:0005524">
    <property type="term" value="F:ATP binding"/>
    <property type="evidence" value="ECO:0007669"/>
    <property type="project" value="UniProtKB-KW"/>
</dbReference>
<dbReference type="CDD" id="cd01991">
    <property type="entry name" value="Asn_synthase_B_C"/>
    <property type="match status" value="1"/>
</dbReference>
<dbReference type="PANTHER" id="PTHR11772:SF46">
    <property type="entry name" value="ASPARAGINE SYNTHETASE DOMAIN-CONTAINING PROTEIN"/>
    <property type="match status" value="1"/>
</dbReference>
<dbReference type="InterPro" id="IPR050795">
    <property type="entry name" value="Asn_Synthetase"/>
</dbReference>
<dbReference type="Pfam" id="PF00733">
    <property type="entry name" value="Asn_synthase"/>
    <property type="match status" value="1"/>
</dbReference>
<evidence type="ECO:0000256" key="2">
    <source>
        <dbReference type="ARBA" id="ARBA00022840"/>
    </source>
</evidence>
<dbReference type="SUPFAM" id="SSF52402">
    <property type="entry name" value="Adenine nucleotide alpha hydrolases-like"/>
    <property type="match status" value="1"/>
</dbReference>
<dbReference type="OrthoDB" id="409189at2759"/>
<evidence type="ECO:0000256" key="1">
    <source>
        <dbReference type="ARBA" id="ARBA00022741"/>
    </source>
</evidence>
<keyword evidence="5" id="KW-1185">Reference proteome</keyword>
<evidence type="ECO:0000259" key="3">
    <source>
        <dbReference type="Pfam" id="PF00733"/>
    </source>
</evidence>
<reference evidence="4" key="2">
    <citation type="submission" date="2022-01" db="EMBL/GenBank/DDBJ databases">
        <authorList>
            <person name="Hirooka S."/>
            <person name="Miyagishima S.Y."/>
        </authorList>
    </citation>
    <scope>NUCLEOTIDE SEQUENCE</scope>
    <source>
        <strain evidence="4">NBRC 102759</strain>
    </source>
</reference>
<accession>A0A9C7UTD0</accession>
<dbReference type="GO" id="GO:0006529">
    <property type="term" value="P:asparagine biosynthetic process"/>
    <property type="evidence" value="ECO:0007669"/>
    <property type="project" value="InterPro"/>
</dbReference>
<dbReference type="GO" id="GO:0004066">
    <property type="term" value="F:asparagine synthase (glutamine-hydrolyzing) activity"/>
    <property type="evidence" value="ECO:0007669"/>
    <property type="project" value="InterPro"/>
</dbReference>
<sequence length="342" mass="38835">MKSEQLKAIFRQSLQRIATHKDWNQPSCIILSGGLDTCIVAEEGCEILSLKGAITTIATCTATDEPWASQVAKKTGLEHHIVKTDPSKLLVLLPELIRILKSFDPMELRNSLATFAALKQASSLGFRSCVTGDGADEIFGGYSFTHQLSEQDFVQHRNAMIANMHFSSFPMGRSLGLSVFSPYLDPFMIELARSLTKKENIGDRWINGQHQIFGKLLLRETFADVTSCWRRKDPIEVGSGTTVLGNGYFEQLVDNQSFSQQVDEIWKQDGVYIRDKEHLWYYRIFEEERRNKRFIPLPRKGQIACDDPCPYCGYQLSPQMQTFCTTCGAYDRNLRSQLVNRP</sequence>
<dbReference type="InterPro" id="IPR014729">
    <property type="entry name" value="Rossmann-like_a/b/a_fold"/>
</dbReference>
<organism evidence="4 5">
    <name type="scientific">Galdieria partita</name>
    <dbReference type="NCBI Taxonomy" id="83374"/>
    <lineage>
        <taxon>Eukaryota</taxon>
        <taxon>Rhodophyta</taxon>
        <taxon>Bangiophyceae</taxon>
        <taxon>Galdieriales</taxon>
        <taxon>Galdieriaceae</taxon>
        <taxon>Galdieria</taxon>
    </lineage>
</organism>
<gene>
    <name evidence="4" type="ORF">GpartN1_g6348.t1</name>
</gene>
<evidence type="ECO:0000313" key="4">
    <source>
        <dbReference type="EMBL" id="GJQ14557.1"/>
    </source>
</evidence>
<dbReference type="PANTHER" id="PTHR11772">
    <property type="entry name" value="ASPARAGINE SYNTHETASE"/>
    <property type="match status" value="1"/>
</dbReference>
<keyword evidence="1" id="KW-0547">Nucleotide-binding</keyword>
<comment type="caution">
    <text evidence="4">The sequence shown here is derived from an EMBL/GenBank/DDBJ whole genome shotgun (WGS) entry which is preliminary data.</text>
</comment>
<dbReference type="AlphaFoldDB" id="A0A9C7UTD0"/>
<dbReference type="EMBL" id="BQMJ01000056">
    <property type="protein sequence ID" value="GJQ14557.1"/>
    <property type="molecule type" value="Genomic_DNA"/>
</dbReference>
<dbReference type="GO" id="GO:0005829">
    <property type="term" value="C:cytosol"/>
    <property type="evidence" value="ECO:0007669"/>
    <property type="project" value="TreeGrafter"/>
</dbReference>